<accession>A0A8K1RBW4</accession>
<evidence type="ECO:0000256" key="8">
    <source>
        <dbReference type="ARBA" id="ARBA00023180"/>
    </source>
</evidence>
<protein>
    <submittedName>
        <fullName evidence="11">KaiR1D-like protein</fullName>
    </submittedName>
</protein>
<evidence type="ECO:0000256" key="7">
    <source>
        <dbReference type="ARBA" id="ARBA00023170"/>
    </source>
</evidence>
<dbReference type="Gene3D" id="1.10.287.70">
    <property type="match status" value="1"/>
</dbReference>
<evidence type="ECO:0000256" key="2">
    <source>
        <dbReference type="ARBA" id="ARBA00008685"/>
    </source>
</evidence>
<dbReference type="Pfam" id="PF00060">
    <property type="entry name" value="Lig_chan"/>
    <property type="match status" value="1"/>
</dbReference>
<evidence type="ECO:0000256" key="6">
    <source>
        <dbReference type="ARBA" id="ARBA00023136"/>
    </source>
</evidence>
<keyword evidence="5 9" id="KW-1133">Transmembrane helix</keyword>
<evidence type="ECO:0000256" key="5">
    <source>
        <dbReference type="ARBA" id="ARBA00022989"/>
    </source>
</evidence>
<feature type="transmembrane region" description="Helical" evidence="9">
    <location>
        <begin position="34"/>
        <end position="52"/>
    </location>
</feature>
<evidence type="ECO:0000313" key="11">
    <source>
        <dbReference type="EMBL" id="UEK51582.1"/>
    </source>
</evidence>
<evidence type="ECO:0000259" key="10">
    <source>
        <dbReference type="Pfam" id="PF00060"/>
    </source>
</evidence>
<keyword evidence="8" id="KW-0325">Glycoprotein</keyword>
<dbReference type="PANTHER" id="PTHR42643:SF24">
    <property type="entry name" value="IONOTROPIC RECEPTOR 60A"/>
    <property type="match status" value="1"/>
</dbReference>
<evidence type="ECO:0000256" key="3">
    <source>
        <dbReference type="ARBA" id="ARBA00022475"/>
    </source>
</evidence>
<dbReference type="PANTHER" id="PTHR42643">
    <property type="entry name" value="IONOTROPIC RECEPTOR 20A-RELATED"/>
    <property type="match status" value="1"/>
</dbReference>
<dbReference type="GO" id="GO:0050906">
    <property type="term" value="P:detection of stimulus involved in sensory perception"/>
    <property type="evidence" value="ECO:0007669"/>
    <property type="project" value="UniProtKB-ARBA"/>
</dbReference>
<feature type="transmembrane region" description="Helical" evidence="9">
    <location>
        <begin position="314"/>
        <end position="337"/>
    </location>
</feature>
<dbReference type="AlphaFoldDB" id="A0A8K1RBW4"/>
<evidence type="ECO:0000256" key="9">
    <source>
        <dbReference type="SAM" id="Phobius"/>
    </source>
</evidence>
<evidence type="ECO:0000256" key="4">
    <source>
        <dbReference type="ARBA" id="ARBA00022692"/>
    </source>
</evidence>
<comment type="subcellular location">
    <subcellularLocation>
        <location evidence="1">Cell membrane</location>
        <topology evidence="1">Multi-pass membrane protein</topology>
    </subcellularLocation>
</comment>
<dbReference type="EMBL" id="MW292186">
    <property type="protein sequence ID" value="UEK51582.1"/>
    <property type="molecule type" value="mRNA"/>
</dbReference>
<keyword evidence="7" id="KW-0675">Receptor</keyword>
<proteinExistence type="evidence at transcript level"/>
<reference evidence="11" key="1">
    <citation type="submission" date="2020-11" db="EMBL/GenBank/DDBJ databases">
        <title>Barnacle with a root-like body: structural and transcriptomic signatures of the interna, endoparasitic structure of the parasitic barnacle Sacculina yatsui.</title>
        <authorList>
            <person name="Wong Y.H."/>
            <person name="Okano K."/>
        </authorList>
    </citation>
    <scope>NUCLEOTIDE SEQUENCE</scope>
    <source>
        <tissue evidence="11">Endoparasitic structure interna</tissue>
    </source>
</reference>
<dbReference type="InterPro" id="IPR001320">
    <property type="entry name" value="Iontro_rcpt_C"/>
</dbReference>
<feature type="domain" description="Ionotropic glutamate receptor C-terminal" evidence="10">
    <location>
        <begin position="32"/>
        <end position="320"/>
    </location>
</feature>
<keyword evidence="6 9" id="KW-0472">Membrane</keyword>
<sequence length="402" mass="45165">MGEWFWSDTTSIGTSQPEPAANQFLVLGVFSKSLWLTTVATLIACGLLLRWCQFLSRLVALSIGSYHNQLASYVAYIQQSVRMFLAQGDDVTSNHTATRILMGFVYMCAITLMSIYSGNLTAFLSIQRYERPLDSLQQLADMNQVQPHVTYGQSHYYLLANATQGARATIWQRMLRCEDCVHAHYRTTSTDEFVTRIVMGQAVLFQSTRALLSRADSYLSRRGLQPSRELCPVRVAREPLRRDYYTLQLAPSNTALAHVFDTAIAQLRYTGVISKMFAQVAANKCHVHRSAVDTANDQAERTGALSLHLLQGAFYIWLVGTLAASVVLFLELIVAAVKARWQKHNCSNNSLGLNRIDSRMDNYAANRSTLSEGFTKRSFGENFSIWTGNGRTEKFSVNSLRY</sequence>
<dbReference type="SUPFAM" id="SSF53850">
    <property type="entry name" value="Periplasmic binding protein-like II"/>
    <property type="match status" value="1"/>
</dbReference>
<name>A0A8K1RBW4_9CRUS</name>
<dbReference type="GO" id="GO:0015276">
    <property type="term" value="F:ligand-gated monoatomic ion channel activity"/>
    <property type="evidence" value="ECO:0007669"/>
    <property type="project" value="InterPro"/>
</dbReference>
<evidence type="ECO:0000256" key="1">
    <source>
        <dbReference type="ARBA" id="ARBA00004651"/>
    </source>
</evidence>
<organism evidence="11">
    <name type="scientific">Parasacculina yatsui</name>
    <dbReference type="NCBI Taxonomy" id="2836420"/>
    <lineage>
        <taxon>Eukaryota</taxon>
        <taxon>Metazoa</taxon>
        <taxon>Ecdysozoa</taxon>
        <taxon>Arthropoda</taxon>
        <taxon>Crustacea</taxon>
        <taxon>Multicrustacea</taxon>
        <taxon>Cirripedia</taxon>
        <taxon>Rhizocephala</taxon>
        <taxon>Polyascidae</taxon>
        <taxon>Parasacculina</taxon>
    </lineage>
</organism>
<comment type="similarity">
    <text evidence="2">Belongs to the glutamate-gated ion channel (TC 1.A.10.1) family.</text>
</comment>
<dbReference type="GO" id="GO:0005886">
    <property type="term" value="C:plasma membrane"/>
    <property type="evidence" value="ECO:0007669"/>
    <property type="project" value="UniProtKB-SubCell"/>
</dbReference>
<feature type="transmembrane region" description="Helical" evidence="9">
    <location>
        <begin position="104"/>
        <end position="126"/>
    </location>
</feature>
<keyword evidence="3" id="KW-1003">Cell membrane</keyword>
<keyword evidence="4 9" id="KW-0812">Transmembrane</keyword>
<dbReference type="InterPro" id="IPR052192">
    <property type="entry name" value="Insect_Ionotropic_Sensory_Rcpt"/>
</dbReference>